<dbReference type="AlphaFoldDB" id="A0A8D8A8M5"/>
<organism evidence="2">
    <name type="scientific">Culex pipiens</name>
    <name type="common">House mosquito</name>
    <dbReference type="NCBI Taxonomy" id="7175"/>
    <lineage>
        <taxon>Eukaryota</taxon>
        <taxon>Metazoa</taxon>
        <taxon>Ecdysozoa</taxon>
        <taxon>Arthropoda</taxon>
        <taxon>Hexapoda</taxon>
        <taxon>Insecta</taxon>
        <taxon>Pterygota</taxon>
        <taxon>Neoptera</taxon>
        <taxon>Endopterygota</taxon>
        <taxon>Diptera</taxon>
        <taxon>Nematocera</taxon>
        <taxon>Culicoidea</taxon>
        <taxon>Culicidae</taxon>
        <taxon>Culicinae</taxon>
        <taxon>Culicini</taxon>
        <taxon>Culex</taxon>
        <taxon>Culex</taxon>
    </lineage>
</organism>
<name>A0A8D8A8M5_CULPI</name>
<accession>A0A8D8A8M5</accession>
<reference evidence="2" key="1">
    <citation type="submission" date="2021-05" db="EMBL/GenBank/DDBJ databases">
        <authorList>
            <person name="Alioto T."/>
            <person name="Alioto T."/>
            <person name="Gomez Garrido J."/>
        </authorList>
    </citation>
    <scope>NUCLEOTIDE SEQUENCE</scope>
</reference>
<proteinExistence type="predicted"/>
<feature type="compositionally biased region" description="Low complexity" evidence="1">
    <location>
        <begin position="85"/>
        <end position="96"/>
    </location>
</feature>
<dbReference type="EMBL" id="HBUE01020460">
    <property type="protein sequence ID" value="CAG6452327.1"/>
    <property type="molecule type" value="Transcribed_RNA"/>
</dbReference>
<protein>
    <submittedName>
        <fullName evidence="2">(northern house mosquito) hypothetical protein</fullName>
    </submittedName>
</protein>
<evidence type="ECO:0000256" key="1">
    <source>
        <dbReference type="SAM" id="MobiDB-lite"/>
    </source>
</evidence>
<evidence type="ECO:0000313" key="2">
    <source>
        <dbReference type="EMBL" id="CAG6452327.1"/>
    </source>
</evidence>
<feature type="region of interest" description="Disordered" evidence="1">
    <location>
        <begin position="75"/>
        <end position="162"/>
    </location>
</feature>
<dbReference type="EMBL" id="HBUE01020462">
    <property type="protein sequence ID" value="CAG6452331.1"/>
    <property type="molecule type" value="Transcribed_RNA"/>
</dbReference>
<sequence length="162" mass="18922">MKQLCRGVERRMLQSSLNRLYQPITYPIPVRFHMIVGKPAQTWKYPDVNLEQFFKVQIKILHPIQRKFHDRFLPTSELSIPQGQPPQIRRTPQHPQQRPERHPAIPHLDAGQPFAERTPPRANGDDLRTVQLEAGHRWRAAVHSESRVQRDSVWNVDANAVP</sequence>